<name>A0A1F5CCD7_9BACT</name>
<organism evidence="1 2">
    <name type="scientific">Candidatus Azambacteria bacterium RIFCSPLOWO2_02_FULL_44_14</name>
    <dbReference type="NCBI Taxonomy" id="1797306"/>
    <lineage>
        <taxon>Bacteria</taxon>
        <taxon>Candidatus Azamiibacteriota</taxon>
    </lineage>
</organism>
<reference evidence="1 2" key="1">
    <citation type="journal article" date="2016" name="Nat. Commun.">
        <title>Thousands of microbial genomes shed light on interconnected biogeochemical processes in an aquifer system.</title>
        <authorList>
            <person name="Anantharaman K."/>
            <person name="Brown C.T."/>
            <person name="Hug L.A."/>
            <person name="Sharon I."/>
            <person name="Castelle C.J."/>
            <person name="Probst A.J."/>
            <person name="Thomas B.C."/>
            <person name="Singh A."/>
            <person name="Wilkins M.J."/>
            <person name="Karaoz U."/>
            <person name="Brodie E.L."/>
            <person name="Williams K.H."/>
            <person name="Hubbard S.S."/>
            <person name="Banfield J.F."/>
        </authorList>
    </citation>
    <scope>NUCLEOTIDE SEQUENCE [LARGE SCALE GENOMIC DNA]</scope>
</reference>
<gene>
    <name evidence="1" type="ORF">A3I30_00945</name>
</gene>
<evidence type="ECO:0000313" key="2">
    <source>
        <dbReference type="Proteomes" id="UP000177197"/>
    </source>
</evidence>
<evidence type="ECO:0000313" key="1">
    <source>
        <dbReference type="EMBL" id="OGD40516.1"/>
    </source>
</evidence>
<protein>
    <submittedName>
        <fullName evidence="1">Uncharacterized protein</fullName>
    </submittedName>
</protein>
<comment type="caution">
    <text evidence="1">The sequence shown here is derived from an EMBL/GenBank/DDBJ whole genome shotgun (WGS) entry which is preliminary data.</text>
</comment>
<dbReference type="EMBL" id="MEYV01000007">
    <property type="protein sequence ID" value="OGD40516.1"/>
    <property type="molecule type" value="Genomic_DNA"/>
</dbReference>
<dbReference type="AlphaFoldDB" id="A0A1F5CCD7"/>
<dbReference type="Proteomes" id="UP000177197">
    <property type="component" value="Unassembled WGS sequence"/>
</dbReference>
<accession>A0A1F5CCD7</accession>
<sequence>MPYYFLSWNGSDNDSRRFFAPYAAPDEPEDEPARRVARQLIKEMEQTLSSYHYFVLETTRIVNLGNRAHVHKPKRSWGELLKDMIMVGPEFLKDRLRKKLGRS</sequence>
<proteinExistence type="predicted"/>